<dbReference type="SUPFAM" id="SSF53720">
    <property type="entry name" value="ALDH-like"/>
    <property type="match status" value="1"/>
</dbReference>
<evidence type="ECO:0000313" key="8">
    <source>
        <dbReference type="EMBL" id="MEB3031805.1"/>
    </source>
</evidence>
<dbReference type="PROSITE" id="PS00070">
    <property type="entry name" value="ALDEHYDE_DEHYDR_CYS"/>
    <property type="match status" value="1"/>
</dbReference>
<dbReference type="InterPro" id="IPR016162">
    <property type="entry name" value="Ald_DH_N"/>
</dbReference>
<dbReference type="PANTHER" id="PTHR42804">
    <property type="entry name" value="ALDEHYDE DEHYDROGENASE"/>
    <property type="match status" value="1"/>
</dbReference>
<feature type="active site" evidence="5">
    <location>
        <position position="273"/>
    </location>
</feature>
<evidence type="ECO:0000256" key="6">
    <source>
        <dbReference type="RuleBase" id="RU003345"/>
    </source>
</evidence>
<dbReference type="InterPro" id="IPR016161">
    <property type="entry name" value="Ald_DH/histidinol_DH"/>
</dbReference>
<dbReference type="Pfam" id="PF00171">
    <property type="entry name" value="Aldedh"/>
    <property type="match status" value="1"/>
</dbReference>
<reference evidence="8 9" key="1">
    <citation type="submission" date="2023-12" db="EMBL/GenBank/DDBJ databases">
        <title>Description of new species of Mycobacterium terrae complex isolated from sewage at the Sao Paulo Zoological Park Foundation in Brazil.</title>
        <authorList>
            <person name="Romagnoli C.L."/>
            <person name="Conceicao E.C."/>
            <person name="Machado E."/>
            <person name="Barreto L.B.P.F."/>
            <person name="Sharma A."/>
            <person name="Silva N.M."/>
            <person name="Marques L.E."/>
            <person name="Juliana M.A."/>
            <person name="Lourenco M.C.S."/>
            <person name="Digiampietri L.A."/>
            <person name="Suffys P.N."/>
            <person name="Viana-Niero C."/>
        </authorList>
    </citation>
    <scope>NUCLEOTIDE SEQUENCE [LARGE SCALE GENOMIC DNA]</scope>
    <source>
        <strain evidence="8 9">MYC340</strain>
    </source>
</reference>
<dbReference type="InterPro" id="IPR015590">
    <property type="entry name" value="Aldehyde_DH_dom"/>
</dbReference>
<sequence>MTTVADTFVLSPAAQAMIDNPRCYIDGRWVQGDGEVIEKLNPTTGQPLGSFQSGSVVQLDTAVAAARRAFDRGEWRADPHERSRILYRLVELIEQNRDILREVVVADVGTPVSTANSIQLDGALEFFRWFAEAARRGPDGWYERGMAPDSTPGWPASAGVIVREPIGLVAAMTSYNFPFNLVAWKFGAALAAGCTVVLQASPRATLSTVALWRLIEQLDLPPGVVNFVLGDVEVGQRLSSHPDVDLVSFTGSVPVGAKIMGQAAPGIKKVVLELGGKSPNILLPGTDVEAAMAPSITRLVSNAGQRCGATSRILVHESQYDEFCSAAKSFYDNIHVGDPRDESTLVGPVIDARHRDFIQGHLDRATAAGAQVVARARIAPGLDDGFFLEPVLLGGLSNDAEFCQEEQFGPVGAVVTYREVDEAVQIANNTKFGLNANVFGPTGDALAVARRIRSGTVTVNGGGRIRAEAPWGGFGQSGVGRESGDEGFREFFQAKHIQWKLDG</sequence>
<dbReference type="PROSITE" id="PS00687">
    <property type="entry name" value="ALDEHYDE_DEHYDR_GLU"/>
    <property type="match status" value="1"/>
</dbReference>
<dbReference type="InterPro" id="IPR016163">
    <property type="entry name" value="Ald_DH_C"/>
</dbReference>
<proteinExistence type="inferred from homology"/>
<name>A0ABU5XYN4_9MYCO</name>
<evidence type="ECO:0000256" key="1">
    <source>
        <dbReference type="ARBA" id="ARBA00009986"/>
    </source>
</evidence>
<comment type="similarity">
    <text evidence="1 6">Belongs to the aldehyde dehydrogenase family.</text>
</comment>
<comment type="catalytic activity">
    <reaction evidence="4">
        <text>an aldehyde + NAD(+) + H2O = a carboxylate + NADH + 2 H(+)</text>
        <dbReference type="Rhea" id="RHEA:16185"/>
        <dbReference type="ChEBI" id="CHEBI:15377"/>
        <dbReference type="ChEBI" id="CHEBI:15378"/>
        <dbReference type="ChEBI" id="CHEBI:17478"/>
        <dbReference type="ChEBI" id="CHEBI:29067"/>
        <dbReference type="ChEBI" id="CHEBI:57540"/>
        <dbReference type="ChEBI" id="CHEBI:57945"/>
        <dbReference type="EC" id="1.2.1.3"/>
    </reaction>
</comment>
<protein>
    <recommendedName>
        <fullName evidence="3">aldehyde dehydrogenase (NAD(+))</fullName>
        <ecNumber evidence="3">1.2.1.3</ecNumber>
    </recommendedName>
</protein>
<organism evidence="8 9">
    <name type="scientific">[Mycobacterium] nativiensis</name>
    <dbReference type="NCBI Taxonomy" id="2855503"/>
    <lineage>
        <taxon>Bacteria</taxon>
        <taxon>Bacillati</taxon>
        <taxon>Actinomycetota</taxon>
        <taxon>Actinomycetes</taxon>
        <taxon>Mycobacteriales</taxon>
        <taxon>Mycobacteriaceae</taxon>
        <taxon>Mycolicibacter</taxon>
    </lineage>
</organism>
<dbReference type="Gene3D" id="3.40.309.10">
    <property type="entry name" value="Aldehyde Dehydrogenase, Chain A, domain 2"/>
    <property type="match status" value="1"/>
</dbReference>
<comment type="caution">
    <text evidence="8">The sequence shown here is derived from an EMBL/GenBank/DDBJ whole genome shotgun (WGS) entry which is preliminary data.</text>
</comment>
<evidence type="ECO:0000256" key="3">
    <source>
        <dbReference type="ARBA" id="ARBA00024226"/>
    </source>
</evidence>
<dbReference type="Proteomes" id="UP001298593">
    <property type="component" value="Unassembled WGS sequence"/>
</dbReference>
<evidence type="ECO:0000256" key="2">
    <source>
        <dbReference type="ARBA" id="ARBA00023002"/>
    </source>
</evidence>
<evidence type="ECO:0000256" key="5">
    <source>
        <dbReference type="PROSITE-ProRule" id="PRU10007"/>
    </source>
</evidence>
<keyword evidence="2 6" id="KW-0560">Oxidoreductase</keyword>
<dbReference type="PANTHER" id="PTHR42804:SF1">
    <property type="entry name" value="ALDEHYDE DEHYDROGENASE-RELATED"/>
    <property type="match status" value="1"/>
</dbReference>
<feature type="domain" description="Aldehyde dehydrogenase" evidence="7">
    <location>
        <begin position="29"/>
        <end position="497"/>
    </location>
</feature>
<accession>A0ABU5XYN4</accession>
<evidence type="ECO:0000313" key="9">
    <source>
        <dbReference type="Proteomes" id="UP001298593"/>
    </source>
</evidence>
<dbReference type="EC" id="1.2.1.3" evidence="3"/>
<evidence type="ECO:0000256" key="4">
    <source>
        <dbReference type="ARBA" id="ARBA00049194"/>
    </source>
</evidence>
<evidence type="ECO:0000259" key="7">
    <source>
        <dbReference type="Pfam" id="PF00171"/>
    </source>
</evidence>
<keyword evidence="9" id="KW-1185">Reference proteome</keyword>
<dbReference type="InterPro" id="IPR016160">
    <property type="entry name" value="Ald_DH_CS_CYS"/>
</dbReference>
<dbReference type="EMBL" id="JAYJJU010000007">
    <property type="protein sequence ID" value="MEB3031805.1"/>
    <property type="molecule type" value="Genomic_DNA"/>
</dbReference>
<dbReference type="InterPro" id="IPR029510">
    <property type="entry name" value="Ald_DH_CS_GLU"/>
</dbReference>
<gene>
    <name evidence="8" type="ORF">KV113_09570</name>
</gene>
<dbReference type="RefSeq" id="WP_329779962.1">
    <property type="nucleotide sequence ID" value="NZ_JAYJJU010000007.1"/>
</dbReference>
<dbReference type="Gene3D" id="3.40.605.10">
    <property type="entry name" value="Aldehyde Dehydrogenase, Chain A, domain 1"/>
    <property type="match status" value="1"/>
</dbReference>